<evidence type="ECO:0000256" key="2">
    <source>
        <dbReference type="ARBA" id="ARBA00023065"/>
    </source>
</evidence>
<feature type="region of interest" description="Disordered" evidence="4">
    <location>
        <begin position="1"/>
        <end position="32"/>
    </location>
</feature>
<dbReference type="PANTHER" id="PTHR45720">
    <property type="entry name" value="CHLORIDE CHANNEL PROTEIN 2"/>
    <property type="match status" value="1"/>
</dbReference>
<proteinExistence type="predicted"/>
<dbReference type="AlphaFoldDB" id="A0A5B7EF71"/>
<feature type="compositionally biased region" description="Polar residues" evidence="4">
    <location>
        <begin position="221"/>
        <end position="233"/>
    </location>
</feature>
<keyword evidence="3" id="KW-0868">Chloride</keyword>
<dbReference type="FunFam" id="3.10.580.10:FF:000032">
    <property type="entry name" value="Chloride channel protein"/>
    <property type="match status" value="1"/>
</dbReference>
<dbReference type="PANTHER" id="PTHR45720:SF10">
    <property type="entry name" value="CHLORIDE CHANNEL PROTEIN 2"/>
    <property type="match status" value="1"/>
</dbReference>
<organism evidence="5 6">
    <name type="scientific">Portunus trituberculatus</name>
    <name type="common">Swimming crab</name>
    <name type="synonym">Neptunus trituberculatus</name>
    <dbReference type="NCBI Taxonomy" id="210409"/>
    <lineage>
        <taxon>Eukaryota</taxon>
        <taxon>Metazoa</taxon>
        <taxon>Ecdysozoa</taxon>
        <taxon>Arthropoda</taxon>
        <taxon>Crustacea</taxon>
        <taxon>Multicrustacea</taxon>
        <taxon>Malacostraca</taxon>
        <taxon>Eumalacostraca</taxon>
        <taxon>Eucarida</taxon>
        <taxon>Decapoda</taxon>
        <taxon>Pleocyemata</taxon>
        <taxon>Brachyura</taxon>
        <taxon>Eubrachyura</taxon>
        <taxon>Portunoidea</taxon>
        <taxon>Portunidae</taxon>
        <taxon>Portuninae</taxon>
        <taxon>Portunus</taxon>
    </lineage>
</organism>
<evidence type="ECO:0000256" key="1">
    <source>
        <dbReference type="ARBA" id="ARBA00022448"/>
    </source>
</evidence>
<accession>A0A5B7EF71</accession>
<evidence type="ECO:0000313" key="5">
    <source>
        <dbReference type="EMBL" id="MPC31846.1"/>
    </source>
</evidence>
<dbReference type="SUPFAM" id="SSF54631">
    <property type="entry name" value="CBS-domain pair"/>
    <property type="match status" value="1"/>
</dbReference>
<feature type="region of interest" description="Disordered" evidence="4">
    <location>
        <begin position="167"/>
        <end position="233"/>
    </location>
</feature>
<keyword evidence="2" id="KW-0406">Ion transport</keyword>
<feature type="compositionally biased region" description="Polar residues" evidence="4">
    <location>
        <begin position="167"/>
        <end position="184"/>
    </location>
</feature>
<dbReference type="InterPro" id="IPR050970">
    <property type="entry name" value="Cl_channel_volt-gated"/>
</dbReference>
<sequence length="233" mass="26126">MSELMSPKKGILKRRNSFSLGSTSTPNVPPDTHYQTITVADTRLRSAFEKMRRMRMETASSMELKLSQISLFKSKKKEQNNKKPQLDMTDEERSIWEKMELSKEVDFTKMHIDPAPFQLVERTSLLRVHSMFSMLGINHAYVTAIGRLIGVLALKEVRMAIDGQYVGQGQSTTPQVSSPNTPTSPMRAPLGPSTSPQRLTSLAPLQFSDPEAGTVSHRGSRTQLVYQNGNSQR</sequence>
<gene>
    <name evidence="5" type="primary">Clcn2</name>
    <name evidence="5" type="ORF">E2C01_025146</name>
</gene>
<evidence type="ECO:0000313" key="6">
    <source>
        <dbReference type="Proteomes" id="UP000324222"/>
    </source>
</evidence>
<evidence type="ECO:0000256" key="3">
    <source>
        <dbReference type="ARBA" id="ARBA00023214"/>
    </source>
</evidence>
<dbReference type="OrthoDB" id="4564at2759"/>
<dbReference type="GO" id="GO:0005886">
    <property type="term" value="C:plasma membrane"/>
    <property type="evidence" value="ECO:0007669"/>
    <property type="project" value="TreeGrafter"/>
</dbReference>
<name>A0A5B7EF71_PORTR</name>
<reference evidence="5 6" key="1">
    <citation type="submission" date="2019-05" db="EMBL/GenBank/DDBJ databases">
        <title>Another draft genome of Portunus trituberculatus and its Hox gene families provides insights of decapod evolution.</title>
        <authorList>
            <person name="Jeong J.-H."/>
            <person name="Song I."/>
            <person name="Kim S."/>
            <person name="Choi T."/>
            <person name="Kim D."/>
            <person name="Ryu S."/>
            <person name="Kim W."/>
        </authorList>
    </citation>
    <scope>NUCLEOTIDE SEQUENCE [LARGE SCALE GENOMIC DNA]</scope>
    <source>
        <tissue evidence="5">Muscle</tissue>
    </source>
</reference>
<dbReference type="EMBL" id="VSRR010002516">
    <property type="protein sequence ID" value="MPC31846.1"/>
    <property type="molecule type" value="Genomic_DNA"/>
</dbReference>
<comment type="caution">
    <text evidence="5">The sequence shown here is derived from an EMBL/GenBank/DDBJ whole genome shotgun (WGS) entry which is preliminary data.</text>
</comment>
<dbReference type="Proteomes" id="UP000324222">
    <property type="component" value="Unassembled WGS sequence"/>
</dbReference>
<evidence type="ECO:0000256" key="4">
    <source>
        <dbReference type="SAM" id="MobiDB-lite"/>
    </source>
</evidence>
<feature type="compositionally biased region" description="Polar residues" evidence="4">
    <location>
        <begin position="17"/>
        <end position="26"/>
    </location>
</feature>
<protein>
    <submittedName>
        <fullName evidence="5">Chloride channel protein 2</fullName>
    </submittedName>
</protein>
<keyword evidence="1" id="KW-0813">Transport</keyword>
<dbReference type="InterPro" id="IPR046342">
    <property type="entry name" value="CBS_dom_sf"/>
</dbReference>
<dbReference type="Gene3D" id="3.10.580.10">
    <property type="entry name" value="CBS-domain"/>
    <property type="match status" value="1"/>
</dbReference>
<dbReference type="GO" id="GO:0005247">
    <property type="term" value="F:voltage-gated chloride channel activity"/>
    <property type="evidence" value="ECO:0007669"/>
    <property type="project" value="TreeGrafter"/>
</dbReference>
<keyword evidence="6" id="KW-1185">Reference proteome</keyword>